<dbReference type="InterPro" id="IPR006015">
    <property type="entry name" value="Universal_stress_UspA"/>
</dbReference>
<reference evidence="3 4" key="1">
    <citation type="submission" date="2015-04" db="EMBL/GenBank/DDBJ databases">
        <title>Comparative genomics of rhizobia nodulating Arachis hypogaea in China.</title>
        <authorList>
            <person name="Li Y."/>
        </authorList>
    </citation>
    <scope>NUCLEOTIDE SEQUENCE [LARGE SCALE GENOMIC DNA]</scope>
    <source>
        <strain evidence="3 4">CCBAU 51757</strain>
    </source>
</reference>
<dbReference type="PANTHER" id="PTHR46268:SF15">
    <property type="entry name" value="UNIVERSAL STRESS PROTEIN HP_0031"/>
    <property type="match status" value="1"/>
</dbReference>
<gene>
    <name evidence="3" type="ORF">XH99_02280</name>
</gene>
<sequence length="279" mass="29666">MIKDILVHIPTERALRPVVDAAISLGLAFDAHVDAIAIGYIPASGAFVVDGGAAATVAALFETEQERAAERSTTALSVFEMAARTAGISYQCRSIENSPTEAASALGEAARLYDLTVVLQPDTALDSFDNTTVVDVLLQAGGPVLFVPHIFHGSFKARRIGICWDGSRLAGRALRDARKFLSRADAVVAISINESEVPAEAATQKLVQRLGRTGLTTSLIELTAEHSEIQPSILSLAADEDLDMLVMGAYGHSRLREGVLGGVTREMLKTMTVPVLMSH</sequence>
<evidence type="ECO:0000313" key="3">
    <source>
        <dbReference type="EMBL" id="RXH38101.1"/>
    </source>
</evidence>
<dbReference type="CDD" id="cd00293">
    <property type="entry name" value="USP-like"/>
    <property type="match status" value="1"/>
</dbReference>
<dbReference type="OrthoDB" id="9804721at2"/>
<comment type="caution">
    <text evidence="3">The sequence shown here is derived from an EMBL/GenBank/DDBJ whole genome shotgun (WGS) entry which is preliminary data.</text>
</comment>
<accession>A0A4Q0SJ99</accession>
<evidence type="ECO:0000259" key="2">
    <source>
        <dbReference type="Pfam" id="PF00582"/>
    </source>
</evidence>
<evidence type="ECO:0000256" key="1">
    <source>
        <dbReference type="ARBA" id="ARBA00008791"/>
    </source>
</evidence>
<comment type="similarity">
    <text evidence="1">Belongs to the universal stress protein A family.</text>
</comment>
<protein>
    <submittedName>
        <fullName evidence="3">Universal stress protein UspA</fullName>
    </submittedName>
</protein>
<dbReference type="PANTHER" id="PTHR46268">
    <property type="entry name" value="STRESS RESPONSE PROTEIN NHAX"/>
    <property type="match status" value="1"/>
</dbReference>
<dbReference type="Proteomes" id="UP000289546">
    <property type="component" value="Unassembled WGS sequence"/>
</dbReference>
<name>A0A4Q0SJ99_9BRAD</name>
<dbReference type="AlphaFoldDB" id="A0A4Q0SJ99"/>
<keyword evidence="4" id="KW-1185">Reference proteome</keyword>
<dbReference type="PRINTS" id="PR01438">
    <property type="entry name" value="UNVRSLSTRESS"/>
</dbReference>
<dbReference type="SUPFAM" id="SSF52402">
    <property type="entry name" value="Adenine nucleotide alpha hydrolases-like"/>
    <property type="match status" value="2"/>
</dbReference>
<proteinExistence type="inferred from homology"/>
<dbReference type="Gene3D" id="3.40.50.12370">
    <property type="match status" value="1"/>
</dbReference>
<feature type="domain" description="UspA" evidence="2">
    <location>
        <begin position="158"/>
        <end position="277"/>
    </location>
</feature>
<dbReference type="EMBL" id="LBJQ01000006">
    <property type="protein sequence ID" value="RXH38101.1"/>
    <property type="molecule type" value="Genomic_DNA"/>
</dbReference>
<dbReference type="RefSeq" id="WP_128916371.1">
    <property type="nucleotide sequence ID" value="NZ_LBJC01000028.1"/>
</dbReference>
<dbReference type="InterPro" id="IPR006016">
    <property type="entry name" value="UspA"/>
</dbReference>
<dbReference type="Pfam" id="PF00582">
    <property type="entry name" value="Usp"/>
    <property type="match status" value="1"/>
</dbReference>
<organism evidence="3 4">
    <name type="scientific">Bradyrhizobium nanningense</name>
    <dbReference type="NCBI Taxonomy" id="1325118"/>
    <lineage>
        <taxon>Bacteria</taxon>
        <taxon>Pseudomonadati</taxon>
        <taxon>Pseudomonadota</taxon>
        <taxon>Alphaproteobacteria</taxon>
        <taxon>Hyphomicrobiales</taxon>
        <taxon>Nitrobacteraceae</taxon>
        <taxon>Bradyrhizobium</taxon>
    </lineage>
</organism>
<evidence type="ECO:0000313" key="4">
    <source>
        <dbReference type="Proteomes" id="UP000289546"/>
    </source>
</evidence>